<dbReference type="InterPro" id="IPR037523">
    <property type="entry name" value="VOC_core"/>
</dbReference>
<evidence type="ECO:0000256" key="2">
    <source>
        <dbReference type="ARBA" id="ARBA00021572"/>
    </source>
</evidence>
<dbReference type="EMBL" id="WHNY01000067">
    <property type="protein sequence ID" value="NOU67158.1"/>
    <property type="molecule type" value="Genomic_DNA"/>
</dbReference>
<keyword evidence="3" id="KW-0046">Antibiotic resistance</keyword>
<dbReference type="PROSITE" id="PS51819">
    <property type="entry name" value="VOC"/>
    <property type="match status" value="1"/>
</dbReference>
<protein>
    <recommendedName>
        <fullName evidence="2">Bleomycin resistance protein</fullName>
    </recommendedName>
</protein>
<keyword evidence="6" id="KW-1185">Reference proteome</keyword>
<reference evidence="5 6" key="1">
    <citation type="submission" date="2019-10" db="EMBL/GenBank/DDBJ databases">
        <title>Description of Paenibacillus humi sp. nov.</title>
        <authorList>
            <person name="Carlier A."/>
            <person name="Qi S."/>
        </authorList>
    </citation>
    <scope>NUCLEOTIDE SEQUENCE [LARGE SCALE GENOMIC DNA]</scope>
    <source>
        <strain evidence="5 6">LMG 31461</strain>
    </source>
</reference>
<accession>A0ABX1XFD2</accession>
<sequence length="131" mass="15255">MSETQEVNLIPTIKGVTALFRIFDELKAKEFYLDYLGFTLGFEHRYEPNMPLYMEVTLGSLVIHLTEHYGDCSPGAAIRVEMEDLTAFHTRLLEQKFKFSRPGIEKTPWHTREVTVTDPFGNRIMFYEKTA</sequence>
<proteinExistence type="inferred from homology"/>
<evidence type="ECO:0000256" key="1">
    <source>
        <dbReference type="ARBA" id="ARBA00011051"/>
    </source>
</evidence>
<evidence type="ECO:0000313" key="5">
    <source>
        <dbReference type="EMBL" id="NOU67158.1"/>
    </source>
</evidence>
<evidence type="ECO:0000259" key="4">
    <source>
        <dbReference type="PROSITE" id="PS51819"/>
    </source>
</evidence>
<comment type="similarity">
    <text evidence="1">Belongs to the bleomycin resistance protein family.</text>
</comment>
<dbReference type="InterPro" id="IPR000335">
    <property type="entry name" value="Bleomycin-R"/>
</dbReference>
<feature type="domain" description="VOC" evidence="4">
    <location>
        <begin position="12"/>
        <end position="129"/>
    </location>
</feature>
<dbReference type="InterPro" id="IPR029068">
    <property type="entry name" value="Glyas_Bleomycin-R_OHBP_Dase"/>
</dbReference>
<gene>
    <name evidence="5" type="ORF">GC096_24240</name>
</gene>
<dbReference type="Pfam" id="PF19581">
    <property type="entry name" value="Glyoxalase_7"/>
    <property type="match status" value="1"/>
</dbReference>
<evidence type="ECO:0000313" key="6">
    <source>
        <dbReference type="Proteomes" id="UP000653578"/>
    </source>
</evidence>
<dbReference type="RefSeq" id="WP_171633899.1">
    <property type="nucleotide sequence ID" value="NZ_WHNY01000067.1"/>
</dbReference>
<evidence type="ECO:0000256" key="3">
    <source>
        <dbReference type="ARBA" id="ARBA00023251"/>
    </source>
</evidence>
<dbReference type="SUPFAM" id="SSF54593">
    <property type="entry name" value="Glyoxalase/Bleomycin resistance protein/Dihydroxybiphenyl dioxygenase"/>
    <property type="match status" value="1"/>
</dbReference>
<organism evidence="5 6">
    <name type="scientific">Paenibacillus plantarum</name>
    <dbReference type="NCBI Taxonomy" id="2654975"/>
    <lineage>
        <taxon>Bacteria</taxon>
        <taxon>Bacillati</taxon>
        <taxon>Bacillota</taxon>
        <taxon>Bacilli</taxon>
        <taxon>Bacillales</taxon>
        <taxon>Paenibacillaceae</taxon>
        <taxon>Paenibacillus</taxon>
    </lineage>
</organism>
<dbReference type="Gene3D" id="3.10.180.10">
    <property type="entry name" value="2,3-Dihydroxybiphenyl 1,2-Dioxygenase, domain 1"/>
    <property type="match status" value="1"/>
</dbReference>
<dbReference type="Proteomes" id="UP000653578">
    <property type="component" value="Unassembled WGS sequence"/>
</dbReference>
<comment type="caution">
    <text evidence="5">The sequence shown here is derived from an EMBL/GenBank/DDBJ whole genome shotgun (WGS) entry which is preliminary data.</text>
</comment>
<name>A0ABX1XFD2_9BACL</name>